<feature type="transmembrane region" description="Helical" evidence="9">
    <location>
        <begin position="374"/>
        <end position="391"/>
    </location>
</feature>
<evidence type="ECO:0000256" key="4">
    <source>
        <dbReference type="ARBA" id="ARBA00022692"/>
    </source>
</evidence>
<feature type="compositionally biased region" description="Basic and acidic residues" evidence="10">
    <location>
        <begin position="275"/>
        <end position="285"/>
    </location>
</feature>
<evidence type="ECO:0000256" key="7">
    <source>
        <dbReference type="ARBA" id="ARBA00022989"/>
    </source>
</evidence>
<evidence type="ECO:0000256" key="10">
    <source>
        <dbReference type="SAM" id="MobiDB-lite"/>
    </source>
</evidence>
<feature type="transmembrane region" description="Helical" evidence="9">
    <location>
        <begin position="162"/>
        <end position="185"/>
    </location>
</feature>
<evidence type="ECO:0000256" key="2">
    <source>
        <dbReference type="ARBA" id="ARBA00007127"/>
    </source>
</evidence>
<feature type="transmembrane region" description="Helical" evidence="9">
    <location>
        <begin position="480"/>
        <end position="501"/>
    </location>
</feature>
<keyword evidence="7 9" id="KW-1133">Transmembrane helix</keyword>
<proteinExistence type="inferred from homology"/>
<comment type="caution">
    <text evidence="11">The sequence shown here is derived from an EMBL/GenBank/DDBJ whole genome shotgun (WGS) entry which is preliminary data.</text>
</comment>
<keyword evidence="12" id="KW-1185">Reference proteome</keyword>
<feature type="compositionally biased region" description="Basic and acidic residues" evidence="10">
    <location>
        <begin position="521"/>
        <end position="535"/>
    </location>
</feature>
<comment type="similarity">
    <text evidence="2 9">Belongs to the ADP/ATP translocase tlc family.</text>
</comment>
<dbReference type="SUPFAM" id="SSF103473">
    <property type="entry name" value="MFS general substrate transporter"/>
    <property type="match status" value="1"/>
</dbReference>
<evidence type="ECO:0000256" key="9">
    <source>
        <dbReference type="RuleBase" id="RU363121"/>
    </source>
</evidence>
<dbReference type="AlphaFoldDB" id="A0ABD3PF93"/>
<feature type="region of interest" description="Disordered" evidence="10">
    <location>
        <begin position="261"/>
        <end position="285"/>
    </location>
</feature>
<comment type="subcellular location">
    <subcellularLocation>
        <location evidence="1 9">Membrane</location>
        <topology evidence="1 9">Multi-pass membrane protein</topology>
    </subcellularLocation>
</comment>
<sequence>MLIPRTLSILRPSITAKNLTSTALLSSSSQSSILTMSLDPKANAALSMACAMSLHFFGYEFARGSNMALFTSNTFGFGPDSASYYTLAMTCVSPMSMVLLLGYGRLLDAKGPKRALVTSIGFCMVILALFGVAISTIGGQYYDTIPIVLLGNDTNWTMSRLLVWASFVFQNSYAHLLYAQMWSFLGSIFTPSQAGTYYSYVAGLSSIASMIAGASVSTIVTWSGVPGLLGVASLSLFGALVLASRAYSISEKNGFDPSLEMVQKSQKKKKSRQNSNEKDDTLNKRDLLHQVQEGADLFRRVPVLAALFFETITFQSLCTVLNTSLVTQLKNAVPNDQSRAAWTGRFYGATNGLSTLFQFLIMPALSQRVDPKSLWKWMPLIPALCAIFQVLSRSVVMGALSSPMLPLYLVAFSFFTAKTMDYSLRNVLAELVYVPLDFDSRYMGKEIIAVFANRFGKSGMAVILSGLQFLLGASSGNGKLLIGMALFVSLGWWVSCISLSSRLMNQDDAERAVGNRLNDAAGKDERNNGKQKKDS</sequence>
<dbReference type="InterPro" id="IPR036259">
    <property type="entry name" value="MFS_trans_sf"/>
</dbReference>
<feature type="transmembrane region" description="Helical" evidence="9">
    <location>
        <begin position="225"/>
        <end position="243"/>
    </location>
</feature>
<keyword evidence="3 9" id="KW-0813">Transport</keyword>
<protein>
    <recommendedName>
        <fullName evidence="9">ADP,ATP carrier protein</fullName>
    </recommendedName>
</protein>
<accession>A0ABD3PF93</accession>
<evidence type="ECO:0000256" key="1">
    <source>
        <dbReference type="ARBA" id="ARBA00004141"/>
    </source>
</evidence>
<evidence type="ECO:0000256" key="3">
    <source>
        <dbReference type="ARBA" id="ARBA00022448"/>
    </source>
</evidence>
<dbReference type="GO" id="GO:0016020">
    <property type="term" value="C:membrane"/>
    <property type="evidence" value="ECO:0007669"/>
    <property type="project" value="UniProtKB-SubCell"/>
</dbReference>
<evidence type="ECO:0000256" key="6">
    <source>
        <dbReference type="ARBA" id="ARBA00022840"/>
    </source>
</evidence>
<evidence type="ECO:0000256" key="8">
    <source>
        <dbReference type="ARBA" id="ARBA00023136"/>
    </source>
</evidence>
<feature type="transmembrane region" description="Helical" evidence="9">
    <location>
        <begin position="82"/>
        <end position="103"/>
    </location>
</feature>
<evidence type="ECO:0000313" key="11">
    <source>
        <dbReference type="EMBL" id="KAL3786669.1"/>
    </source>
</evidence>
<dbReference type="Pfam" id="PF03219">
    <property type="entry name" value="TLC"/>
    <property type="match status" value="1"/>
</dbReference>
<keyword evidence="4 9" id="KW-0812">Transmembrane</keyword>
<evidence type="ECO:0000313" key="12">
    <source>
        <dbReference type="Proteomes" id="UP001530400"/>
    </source>
</evidence>
<name>A0ABD3PF93_9STRA</name>
<organism evidence="11 12">
    <name type="scientific">Cyclotella atomus</name>
    <dbReference type="NCBI Taxonomy" id="382360"/>
    <lineage>
        <taxon>Eukaryota</taxon>
        <taxon>Sar</taxon>
        <taxon>Stramenopiles</taxon>
        <taxon>Ochrophyta</taxon>
        <taxon>Bacillariophyta</taxon>
        <taxon>Coscinodiscophyceae</taxon>
        <taxon>Thalassiosirophycidae</taxon>
        <taxon>Stephanodiscales</taxon>
        <taxon>Stephanodiscaceae</taxon>
        <taxon>Cyclotella</taxon>
    </lineage>
</organism>
<feature type="transmembrane region" description="Helical" evidence="9">
    <location>
        <begin position="397"/>
        <end position="417"/>
    </location>
</feature>
<feature type="transmembrane region" description="Helical" evidence="9">
    <location>
        <begin position="115"/>
        <end position="142"/>
    </location>
</feature>
<keyword evidence="5 9" id="KW-0547">Nucleotide-binding</keyword>
<dbReference type="Gene3D" id="1.20.1250.20">
    <property type="entry name" value="MFS general substrate transporter like domains"/>
    <property type="match status" value="1"/>
</dbReference>
<feature type="transmembrane region" description="Helical" evidence="9">
    <location>
        <begin position="455"/>
        <end position="474"/>
    </location>
</feature>
<gene>
    <name evidence="11" type="ORF">ACHAWO_013329</name>
</gene>
<dbReference type="EMBL" id="JALLPJ020000639">
    <property type="protein sequence ID" value="KAL3786669.1"/>
    <property type="molecule type" value="Genomic_DNA"/>
</dbReference>
<keyword evidence="8 9" id="KW-0472">Membrane</keyword>
<dbReference type="PANTHER" id="PTHR31187:SF1">
    <property type="entry name" value="ADP,ATP CARRIER PROTEIN 1"/>
    <property type="match status" value="1"/>
</dbReference>
<dbReference type="GO" id="GO:0005524">
    <property type="term" value="F:ATP binding"/>
    <property type="evidence" value="ECO:0007669"/>
    <property type="project" value="UniProtKB-KW"/>
</dbReference>
<feature type="region of interest" description="Disordered" evidence="10">
    <location>
        <begin position="515"/>
        <end position="535"/>
    </location>
</feature>
<keyword evidence="6 9" id="KW-0067">ATP-binding</keyword>
<dbReference type="InterPro" id="IPR004667">
    <property type="entry name" value="ADP_ATP_car_bac_type"/>
</dbReference>
<dbReference type="Proteomes" id="UP001530400">
    <property type="component" value="Unassembled WGS sequence"/>
</dbReference>
<evidence type="ECO:0000256" key="5">
    <source>
        <dbReference type="ARBA" id="ARBA00022741"/>
    </source>
</evidence>
<dbReference type="PANTHER" id="PTHR31187">
    <property type="match status" value="1"/>
</dbReference>
<feature type="transmembrane region" description="Helical" evidence="9">
    <location>
        <begin position="197"/>
        <end position="219"/>
    </location>
</feature>
<reference evidence="11 12" key="1">
    <citation type="submission" date="2024-10" db="EMBL/GenBank/DDBJ databases">
        <title>Updated reference genomes for cyclostephanoid diatoms.</title>
        <authorList>
            <person name="Roberts W.R."/>
            <person name="Alverson A.J."/>
        </authorList>
    </citation>
    <scope>NUCLEOTIDE SEQUENCE [LARGE SCALE GENOMIC DNA]</scope>
    <source>
        <strain evidence="11 12">AJA010-31</strain>
    </source>
</reference>